<dbReference type="OrthoDB" id="7444419at2759"/>
<protein>
    <submittedName>
        <fullName evidence="1">DUF1758 domain-containing protein</fullName>
    </submittedName>
</protein>
<comment type="caution">
    <text evidence="1">The sequence shown here is derived from an EMBL/GenBank/DDBJ whole genome shotgun (WGS) entry which is preliminary data.</text>
</comment>
<keyword evidence="2" id="KW-1185">Reference proteome</keyword>
<name>A0A8X6P3H4_NEPPI</name>
<dbReference type="EMBL" id="BMAW01015954">
    <property type="protein sequence ID" value="GFT46356.1"/>
    <property type="molecule type" value="Genomic_DNA"/>
</dbReference>
<evidence type="ECO:0000313" key="2">
    <source>
        <dbReference type="Proteomes" id="UP000887013"/>
    </source>
</evidence>
<dbReference type="Proteomes" id="UP000887013">
    <property type="component" value="Unassembled WGS sequence"/>
</dbReference>
<proteinExistence type="predicted"/>
<gene>
    <name evidence="1" type="primary">X975_22117</name>
    <name evidence="1" type="ORF">NPIL_549841</name>
</gene>
<accession>A0A8X6P3H4</accession>
<sequence length="245" mass="28391">MIQGKEELFSLLLEIKEGKTILLIVNIGHKAITLKEKQNFGPLTLSEHFGPSDPEIRQSHLKLESYLKPNHGCFSCSKPKTRNLKGQLTKLLRVITDEETMDMPLLEAQLEIQKKIPDKFEVIKDYYKSASDEEYLTILTIEASLSEIDQEIQHLEHESAKDLCHFLDCLNKNLRSLKVLEFETYKLSNVLFLNIILEKLDRESRKQYELTLENNEVVDFDGFLNWLERSQILNSINSNAVVKLN</sequence>
<dbReference type="AlphaFoldDB" id="A0A8X6P3H4"/>
<organism evidence="1 2">
    <name type="scientific">Nephila pilipes</name>
    <name type="common">Giant wood spider</name>
    <name type="synonym">Nephila maculata</name>
    <dbReference type="NCBI Taxonomy" id="299642"/>
    <lineage>
        <taxon>Eukaryota</taxon>
        <taxon>Metazoa</taxon>
        <taxon>Ecdysozoa</taxon>
        <taxon>Arthropoda</taxon>
        <taxon>Chelicerata</taxon>
        <taxon>Arachnida</taxon>
        <taxon>Araneae</taxon>
        <taxon>Araneomorphae</taxon>
        <taxon>Entelegynae</taxon>
        <taxon>Araneoidea</taxon>
        <taxon>Nephilidae</taxon>
        <taxon>Nephila</taxon>
    </lineage>
</organism>
<reference evidence="1" key="1">
    <citation type="submission" date="2020-08" db="EMBL/GenBank/DDBJ databases">
        <title>Multicomponent nature underlies the extraordinary mechanical properties of spider dragline silk.</title>
        <authorList>
            <person name="Kono N."/>
            <person name="Nakamura H."/>
            <person name="Mori M."/>
            <person name="Yoshida Y."/>
            <person name="Ohtoshi R."/>
            <person name="Malay A.D."/>
            <person name="Moran D.A.P."/>
            <person name="Tomita M."/>
            <person name="Numata K."/>
            <person name="Arakawa K."/>
        </authorList>
    </citation>
    <scope>NUCLEOTIDE SEQUENCE</scope>
</reference>
<evidence type="ECO:0000313" key="1">
    <source>
        <dbReference type="EMBL" id="GFT46356.1"/>
    </source>
</evidence>